<proteinExistence type="predicted"/>
<dbReference type="InterPro" id="IPR002110">
    <property type="entry name" value="Ankyrin_rpt"/>
</dbReference>
<keyword evidence="1" id="KW-0040">ANK repeat</keyword>
<dbReference type="PANTHER" id="PTHR24133">
    <property type="entry name" value="ANKYRIN DOMAIN-CONTAINING"/>
    <property type="match status" value="1"/>
</dbReference>
<dbReference type="Gene3D" id="1.25.40.20">
    <property type="entry name" value="Ankyrin repeat-containing domain"/>
    <property type="match status" value="3"/>
</dbReference>
<sequence length="737" mass="82811">MSGSVWDRIPIEITEQIVSCLFLEDIANLTAASKSFYSLFDPLLYIEDARPFHRHAIYWAAEKACVTVAKKALAGGTPVNDKTLCTPKTGCYGRLSYLHYDRWPEYRNPHTSHDDIIFPKPFKIPEQMPDLVAVLLEAGADMSAVKGAYKDRDLLSFLSTPIGTALGTVNRPFFEVVRQSHCEINEHGAFTPLTLARLAICQGNVPRLEQVLAEDTDLLDLQGRDGKELSEMAYKNNQENMCRLLYRYIHGHEADITYLRDKAGRFRTYNVDIAERAIEGGASCNHMYEADWSELRADLKVVEALRFWWHDHLRPPSLTDVAVKIRDIQLLELAVSYESETLRQPQLGLRKLLGYACAWGELEWVRWILDQGLDLHAQEVKDNYRSPLYAAATAGHIDVVELLLRRGALISGPPSPGSRSLVTEVLLYGEKKESTVPVLEMLLAAGCDISLVIEQLKEGYPEPCGYWIKVKCLPNMCQPGCIELLERYNIMVYRPNTVYLFGACDAANGPLIERLLRDGIMSNEFKEPAESIGLIPPHNEKDREHMKLENVMNRVNVSQAQSAEAVIRIWTMLLAHGADIHNLYCCRSLLTNAIWTYGTDPEGSLLLVNYLLQNGSKVRFEDNVPFLAAIGPPTADFTLHKMLLDAGAVINLATVCTKSENRVRKTVDFLLDYNSAMAKADSIENALLSACAAYNVPVVRTLLRRTSKFPGSLTTMLMSERLDPRMKAFLLSLTKNI</sequence>
<dbReference type="HOGENOM" id="CLU_376514_0_0_1"/>
<dbReference type="OrthoDB" id="4772757at2759"/>
<dbReference type="InterPro" id="IPR036047">
    <property type="entry name" value="F-box-like_dom_sf"/>
</dbReference>
<reference evidence="2 3" key="1">
    <citation type="journal article" date="2015" name="Genome Announc.">
        <title>Draft Genome Sequence and Gene Annotation of the Entomopathogenic Fungus Verticillium hemipterigenum.</title>
        <authorList>
            <person name="Horn F."/>
            <person name="Habel A."/>
            <person name="Scharf D.H."/>
            <person name="Dworschak J."/>
            <person name="Brakhage A.A."/>
            <person name="Guthke R."/>
            <person name="Hertweck C."/>
            <person name="Linde J."/>
        </authorList>
    </citation>
    <scope>NUCLEOTIDE SEQUENCE [LARGE SCALE GENOMIC DNA]</scope>
</reference>
<evidence type="ECO:0000313" key="2">
    <source>
        <dbReference type="EMBL" id="CEJ92333.1"/>
    </source>
</evidence>
<dbReference type="STRING" id="1531966.A0A0A1TMN8"/>
<dbReference type="InterPro" id="IPR036770">
    <property type="entry name" value="Ankyrin_rpt-contain_sf"/>
</dbReference>
<organism evidence="2 3">
    <name type="scientific">[Torrubiella] hemipterigena</name>
    <dbReference type="NCBI Taxonomy" id="1531966"/>
    <lineage>
        <taxon>Eukaryota</taxon>
        <taxon>Fungi</taxon>
        <taxon>Dikarya</taxon>
        <taxon>Ascomycota</taxon>
        <taxon>Pezizomycotina</taxon>
        <taxon>Sordariomycetes</taxon>
        <taxon>Hypocreomycetidae</taxon>
        <taxon>Hypocreales</taxon>
        <taxon>Clavicipitaceae</taxon>
        <taxon>Clavicipitaceae incertae sedis</taxon>
        <taxon>'Torrubiella' clade</taxon>
    </lineage>
</organism>
<protein>
    <submittedName>
        <fullName evidence="2">Uncharacterized protein</fullName>
    </submittedName>
</protein>
<dbReference type="AlphaFoldDB" id="A0A0A1TMN8"/>
<dbReference type="Pfam" id="PF12796">
    <property type="entry name" value="Ank_2"/>
    <property type="match status" value="1"/>
</dbReference>
<gene>
    <name evidence="2" type="ORF">VHEMI07993</name>
</gene>
<dbReference type="PANTHER" id="PTHR24133:SF40">
    <property type="entry name" value="ANKYRIN REPEAT DOMAIN 44"/>
    <property type="match status" value="1"/>
</dbReference>
<dbReference type="InterPro" id="IPR052391">
    <property type="entry name" value="E3_Ligase-Neurotoxin"/>
</dbReference>
<dbReference type="SMART" id="SM00248">
    <property type="entry name" value="ANK"/>
    <property type="match status" value="5"/>
</dbReference>
<dbReference type="PROSITE" id="PS50088">
    <property type="entry name" value="ANK_REPEAT"/>
    <property type="match status" value="1"/>
</dbReference>
<dbReference type="SUPFAM" id="SSF81383">
    <property type="entry name" value="F-box domain"/>
    <property type="match status" value="1"/>
</dbReference>
<dbReference type="SUPFAM" id="SSF48403">
    <property type="entry name" value="Ankyrin repeat"/>
    <property type="match status" value="1"/>
</dbReference>
<name>A0A0A1TMN8_9HYPO</name>
<accession>A0A0A1TMN8</accession>
<dbReference type="Proteomes" id="UP000039046">
    <property type="component" value="Unassembled WGS sequence"/>
</dbReference>
<evidence type="ECO:0000313" key="3">
    <source>
        <dbReference type="Proteomes" id="UP000039046"/>
    </source>
</evidence>
<feature type="repeat" description="ANK" evidence="1">
    <location>
        <begin position="383"/>
        <end position="415"/>
    </location>
</feature>
<keyword evidence="3" id="KW-1185">Reference proteome</keyword>
<dbReference type="PROSITE" id="PS50297">
    <property type="entry name" value="ANK_REP_REGION"/>
    <property type="match status" value="1"/>
</dbReference>
<dbReference type="EMBL" id="CDHN01000004">
    <property type="protein sequence ID" value="CEJ92333.1"/>
    <property type="molecule type" value="Genomic_DNA"/>
</dbReference>
<evidence type="ECO:0000256" key="1">
    <source>
        <dbReference type="PROSITE-ProRule" id="PRU00023"/>
    </source>
</evidence>